<evidence type="ECO:0000256" key="1">
    <source>
        <dbReference type="SAM" id="Phobius"/>
    </source>
</evidence>
<evidence type="ECO:0000313" key="3">
    <source>
        <dbReference type="Proteomes" id="UP000295565"/>
    </source>
</evidence>
<proteinExistence type="predicted"/>
<keyword evidence="1" id="KW-1133">Transmembrane helix</keyword>
<name>A0A4R1J9B3_9GAMM</name>
<dbReference type="RefSeq" id="WP_131913631.1">
    <property type="nucleotide sequence ID" value="NZ_OU594967.1"/>
</dbReference>
<sequence>MYTENDKSLLIYIADYFVKTGNNSIMVSELETLAFYSEASINKFRALKLVKYDTEISIQIFPSIVSERDKLQTLPDYFKNTKKWWFSKKWAVPITVIFLVLPALKTYIDLVSLLFN</sequence>
<accession>A0A4R1J9B3</accession>
<dbReference type="Proteomes" id="UP000295565">
    <property type="component" value="Unassembled WGS sequence"/>
</dbReference>
<feature type="transmembrane region" description="Helical" evidence="1">
    <location>
        <begin position="90"/>
        <end position="108"/>
    </location>
</feature>
<keyword evidence="1" id="KW-0472">Membrane</keyword>
<organism evidence="2 3">
    <name type="scientific">Celerinatantimonas diazotrophica</name>
    <dbReference type="NCBI Taxonomy" id="412034"/>
    <lineage>
        <taxon>Bacteria</taxon>
        <taxon>Pseudomonadati</taxon>
        <taxon>Pseudomonadota</taxon>
        <taxon>Gammaproteobacteria</taxon>
        <taxon>Celerinatantimonadaceae</taxon>
        <taxon>Celerinatantimonas</taxon>
    </lineage>
</organism>
<dbReference type="EMBL" id="SMGD01000015">
    <property type="protein sequence ID" value="TCK47168.1"/>
    <property type="molecule type" value="Genomic_DNA"/>
</dbReference>
<reference evidence="2 3" key="1">
    <citation type="submission" date="2019-03" db="EMBL/GenBank/DDBJ databases">
        <title>Genomic Encyclopedia of Type Strains, Phase IV (KMG-IV): sequencing the most valuable type-strain genomes for metagenomic binning, comparative biology and taxonomic classification.</title>
        <authorList>
            <person name="Goeker M."/>
        </authorList>
    </citation>
    <scope>NUCLEOTIDE SEQUENCE [LARGE SCALE GENOMIC DNA]</scope>
    <source>
        <strain evidence="2 3">DSM 18577</strain>
    </source>
</reference>
<dbReference type="AlphaFoldDB" id="A0A4R1J9B3"/>
<comment type="caution">
    <text evidence="2">The sequence shown here is derived from an EMBL/GenBank/DDBJ whole genome shotgun (WGS) entry which is preliminary data.</text>
</comment>
<keyword evidence="1" id="KW-0812">Transmembrane</keyword>
<protein>
    <submittedName>
        <fullName evidence="2">Uncharacterized protein</fullName>
    </submittedName>
</protein>
<gene>
    <name evidence="2" type="ORF">EV690_2869</name>
</gene>
<dbReference type="OrthoDB" id="6400040at2"/>
<evidence type="ECO:0000313" key="2">
    <source>
        <dbReference type="EMBL" id="TCK47168.1"/>
    </source>
</evidence>
<keyword evidence="3" id="KW-1185">Reference proteome</keyword>